<reference evidence="2" key="1">
    <citation type="submission" date="2021-10" db="EMBL/GenBank/DDBJ databases">
        <title>Tropical sea cucumber genome reveals ecological adaptation and Cuvierian tubules defense mechanism.</title>
        <authorList>
            <person name="Chen T."/>
        </authorList>
    </citation>
    <scope>NUCLEOTIDE SEQUENCE</scope>
    <source>
        <strain evidence="2">Nanhai2018</strain>
        <tissue evidence="2">Muscle</tissue>
    </source>
</reference>
<name>A0A9Q1BE61_HOLLE</name>
<proteinExistence type="predicted"/>
<gene>
    <name evidence="2" type="ORF">HOLleu_34405</name>
</gene>
<protein>
    <submittedName>
        <fullName evidence="2">Uncharacterized protein</fullName>
    </submittedName>
</protein>
<keyword evidence="3" id="KW-1185">Reference proteome</keyword>
<evidence type="ECO:0000313" key="2">
    <source>
        <dbReference type="EMBL" id="KAJ8024486.1"/>
    </source>
</evidence>
<comment type="caution">
    <text evidence="2">The sequence shown here is derived from an EMBL/GenBank/DDBJ whole genome shotgun (WGS) entry which is preliminary data.</text>
</comment>
<evidence type="ECO:0000313" key="3">
    <source>
        <dbReference type="Proteomes" id="UP001152320"/>
    </source>
</evidence>
<organism evidence="2 3">
    <name type="scientific">Holothuria leucospilota</name>
    <name type="common">Black long sea cucumber</name>
    <name type="synonym">Mertensiothuria leucospilota</name>
    <dbReference type="NCBI Taxonomy" id="206669"/>
    <lineage>
        <taxon>Eukaryota</taxon>
        <taxon>Metazoa</taxon>
        <taxon>Echinodermata</taxon>
        <taxon>Eleutherozoa</taxon>
        <taxon>Echinozoa</taxon>
        <taxon>Holothuroidea</taxon>
        <taxon>Aspidochirotacea</taxon>
        <taxon>Aspidochirotida</taxon>
        <taxon>Holothuriidae</taxon>
        <taxon>Holothuria</taxon>
    </lineage>
</organism>
<accession>A0A9Q1BE61</accession>
<dbReference type="EMBL" id="JAIZAY010000018">
    <property type="protein sequence ID" value="KAJ8024486.1"/>
    <property type="molecule type" value="Genomic_DNA"/>
</dbReference>
<feature type="compositionally biased region" description="Basic and acidic residues" evidence="1">
    <location>
        <begin position="40"/>
        <end position="50"/>
    </location>
</feature>
<sequence length="50" mass="5470">MKKFKDLITRQASGAKEDISPVSDTPSVPSPPSTPVEVVAKTKDEREFPK</sequence>
<dbReference type="AlphaFoldDB" id="A0A9Q1BE61"/>
<evidence type="ECO:0000256" key="1">
    <source>
        <dbReference type="SAM" id="MobiDB-lite"/>
    </source>
</evidence>
<feature type="region of interest" description="Disordered" evidence="1">
    <location>
        <begin position="1"/>
        <end position="50"/>
    </location>
</feature>
<dbReference type="Proteomes" id="UP001152320">
    <property type="component" value="Chromosome 18"/>
</dbReference>